<gene>
    <name evidence="5" type="ORF">M427DRAFT_237862</name>
</gene>
<proteinExistence type="predicted"/>
<accession>A0A139AMP8</accession>
<evidence type="ECO:0000256" key="1">
    <source>
        <dbReference type="ARBA" id="ARBA00022574"/>
    </source>
</evidence>
<dbReference type="PROSITE" id="PS50294">
    <property type="entry name" value="WD_REPEATS_REGION"/>
    <property type="match status" value="3"/>
</dbReference>
<dbReference type="EMBL" id="KQ965744">
    <property type="protein sequence ID" value="KXS18040.1"/>
    <property type="molecule type" value="Genomic_DNA"/>
</dbReference>
<dbReference type="InterPro" id="IPR020472">
    <property type="entry name" value="WD40_PAC1"/>
</dbReference>
<reference evidence="5 6" key="1">
    <citation type="journal article" date="2015" name="Genome Biol. Evol.">
        <title>Phylogenomic analyses indicate that early fungi evolved digesting cell walls of algal ancestors of land plants.</title>
        <authorList>
            <person name="Chang Y."/>
            <person name="Wang S."/>
            <person name="Sekimoto S."/>
            <person name="Aerts A.L."/>
            <person name="Choi C."/>
            <person name="Clum A."/>
            <person name="LaButti K.M."/>
            <person name="Lindquist E.A."/>
            <person name="Yee Ngan C."/>
            <person name="Ohm R.A."/>
            <person name="Salamov A.A."/>
            <person name="Grigoriev I.V."/>
            <person name="Spatafora J.W."/>
            <person name="Berbee M.L."/>
        </authorList>
    </citation>
    <scope>NUCLEOTIDE SEQUENCE [LARGE SCALE GENOMIC DNA]</scope>
    <source>
        <strain evidence="5 6">JEL478</strain>
    </source>
</reference>
<evidence type="ECO:0000256" key="2">
    <source>
        <dbReference type="ARBA" id="ARBA00022737"/>
    </source>
</evidence>
<evidence type="ECO:0000256" key="4">
    <source>
        <dbReference type="SAM" id="MobiDB-lite"/>
    </source>
</evidence>
<dbReference type="InterPro" id="IPR001680">
    <property type="entry name" value="WD40_rpt"/>
</dbReference>
<dbReference type="STRING" id="1344416.A0A139AMP8"/>
<feature type="compositionally biased region" description="Polar residues" evidence="4">
    <location>
        <begin position="107"/>
        <end position="134"/>
    </location>
</feature>
<feature type="repeat" description="WD" evidence="3">
    <location>
        <begin position="196"/>
        <end position="228"/>
    </location>
</feature>
<feature type="repeat" description="WD" evidence="3">
    <location>
        <begin position="371"/>
        <end position="413"/>
    </location>
</feature>
<dbReference type="PANTHER" id="PTHR14221">
    <property type="entry name" value="WD REPEAT DOMAIN 44"/>
    <property type="match status" value="1"/>
</dbReference>
<feature type="repeat" description="WD" evidence="3">
    <location>
        <begin position="331"/>
        <end position="371"/>
    </location>
</feature>
<feature type="region of interest" description="Disordered" evidence="4">
    <location>
        <begin position="286"/>
        <end position="311"/>
    </location>
</feature>
<keyword evidence="6" id="KW-1185">Reference proteome</keyword>
<organism evidence="5 6">
    <name type="scientific">Gonapodya prolifera (strain JEL478)</name>
    <name type="common">Monoblepharis prolifera</name>
    <dbReference type="NCBI Taxonomy" id="1344416"/>
    <lineage>
        <taxon>Eukaryota</taxon>
        <taxon>Fungi</taxon>
        <taxon>Fungi incertae sedis</taxon>
        <taxon>Chytridiomycota</taxon>
        <taxon>Chytridiomycota incertae sedis</taxon>
        <taxon>Monoblepharidomycetes</taxon>
        <taxon>Monoblepharidales</taxon>
        <taxon>Gonapodyaceae</taxon>
        <taxon>Gonapodya</taxon>
    </lineage>
</organism>
<feature type="compositionally biased region" description="Low complexity" evidence="4">
    <location>
        <begin position="294"/>
        <end position="311"/>
    </location>
</feature>
<dbReference type="PROSITE" id="PS50082">
    <property type="entry name" value="WD_REPEATS_2"/>
    <property type="match status" value="3"/>
</dbReference>
<keyword evidence="1 3" id="KW-0853">WD repeat</keyword>
<dbReference type="InterPro" id="IPR040324">
    <property type="entry name" value="WDR44/Dgr2"/>
</dbReference>
<dbReference type="InterPro" id="IPR015943">
    <property type="entry name" value="WD40/YVTN_repeat-like_dom_sf"/>
</dbReference>
<dbReference type="PANTHER" id="PTHR14221:SF0">
    <property type="entry name" value="WD REPEAT-CONTAINING PROTEIN 44"/>
    <property type="match status" value="1"/>
</dbReference>
<dbReference type="Proteomes" id="UP000070544">
    <property type="component" value="Unassembled WGS sequence"/>
</dbReference>
<evidence type="ECO:0000256" key="3">
    <source>
        <dbReference type="PROSITE-ProRule" id="PRU00221"/>
    </source>
</evidence>
<protein>
    <submittedName>
        <fullName evidence="5">WD40 repeat-like protein</fullName>
    </submittedName>
</protein>
<dbReference type="AlphaFoldDB" id="A0A139AMP8"/>
<dbReference type="Pfam" id="PF00400">
    <property type="entry name" value="WD40"/>
    <property type="match status" value="3"/>
</dbReference>
<dbReference type="InterPro" id="IPR036322">
    <property type="entry name" value="WD40_repeat_dom_sf"/>
</dbReference>
<sequence>MQKSLTDGFFAAWAPPSTHGSSSNLHRPTADATLSHHNSLPRLKVSTEGGREGTSAHADDSPRGSHHAPPVSPGVAKKNSGFHLSLSISALSGKDSPKSPRSPKPVHQSQEITIQSSPTESSQPDTYDFSTRIAQTGGGGASTVHAYAEDDPFSFPMMFGDVSKPAVDEAAAQEAAKKIDEAKKVAKEEQEVGDGTSSSKGAIWSMQFSSDGRYLATGGEDTHVRVWSAMTESAHEGLDDDSSSSAPSLVGSTAGSSGVASKLMANGVTKAIRRRSILPGIIGEEFAAPDPKSRNTSRASSPTTSASGSLDSNNRQAKLLQVFQSKPHRVYRGHTSDILDISFSGNDFLLSSSLDATVRLWHIADDSCLGIFRHPDAVPSVSFHPNDDKWFVSGCFDGKVRVWNLNTKACVATERLRGSGREVAADVAGNSKGKFSGVLPSRPPHLLCTAVGISADGGMVIAGSMDGRLTFYEFQGLRYHTQIELAAPGKGSKISGITAYPSTGILNDGESPLSRELPPPSYVTRDPSGKILVVERNRTGKILVTSNDQRLRLMSLSDKSIVRKYHGAKNVQSQVKASVAGPHAEWIVGGSDDGRVLVWRTDPETSAVNGSMFGHRERTDRTESYESWVASDAPITSVLCAPVGLRRHLERIGLRETPDYSRTEAFGLIFVCADTKGAIRVYECFRPGDPDAVLSSDDRSTHSVNVG</sequence>
<dbReference type="OrthoDB" id="1932312at2759"/>
<name>A0A139AMP8_GONPJ</name>
<dbReference type="SMART" id="SM00320">
    <property type="entry name" value="WD40"/>
    <property type="match status" value="6"/>
</dbReference>
<dbReference type="SUPFAM" id="SSF50978">
    <property type="entry name" value="WD40 repeat-like"/>
    <property type="match status" value="1"/>
</dbReference>
<evidence type="ECO:0000313" key="6">
    <source>
        <dbReference type="Proteomes" id="UP000070544"/>
    </source>
</evidence>
<dbReference type="Gene3D" id="2.130.10.10">
    <property type="entry name" value="YVTN repeat-like/Quinoprotein amine dehydrogenase"/>
    <property type="match status" value="2"/>
</dbReference>
<evidence type="ECO:0000313" key="5">
    <source>
        <dbReference type="EMBL" id="KXS18040.1"/>
    </source>
</evidence>
<feature type="region of interest" description="Disordered" evidence="4">
    <location>
        <begin position="235"/>
        <end position="257"/>
    </location>
</feature>
<keyword evidence="2" id="KW-0677">Repeat</keyword>
<dbReference type="PRINTS" id="PR00320">
    <property type="entry name" value="GPROTEINBRPT"/>
</dbReference>
<feature type="region of interest" description="Disordered" evidence="4">
    <location>
        <begin position="1"/>
        <end position="143"/>
    </location>
</feature>
<feature type="compositionally biased region" description="Low complexity" evidence="4">
    <location>
        <begin position="243"/>
        <end position="257"/>
    </location>
</feature>